<dbReference type="EMBL" id="AP024169">
    <property type="protein sequence ID" value="BCN29478.1"/>
    <property type="molecule type" value="Genomic_DNA"/>
</dbReference>
<protein>
    <submittedName>
        <fullName evidence="2">Transcriptional regulator</fullName>
    </submittedName>
</protein>
<dbReference type="AlphaFoldDB" id="A0A7R7IBC6"/>
<dbReference type="RefSeq" id="WP_271714750.1">
    <property type="nucleotide sequence ID" value="NZ_AP024169.1"/>
</dbReference>
<evidence type="ECO:0000313" key="2">
    <source>
        <dbReference type="EMBL" id="BCN29478.1"/>
    </source>
</evidence>
<dbReference type="InterPro" id="IPR036390">
    <property type="entry name" value="WH_DNA-bd_sf"/>
</dbReference>
<reference evidence="2 3" key="1">
    <citation type="submission" date="2020-11" db="EMBL/GenBank/DDBJ databases">
        <title>Draft genome sequencing of a Lachnospiraceae strain isolated from anoxic soil subjected to BSD treatment.</title>
        <authorList>
            <person name="Uek A."/>
            <person name="Tonouchi A."/>
        </authorList>
    </citation>
    <scope>NUCLEOTIDE SEQUENCE [LARGE SCALE GENOMIC DNA]</scope>
    <source>
        <strain evidence="2 3">TB5</strain>
    </source>
</reference>
<evidence type="ECO:0000259" key="1">
    <source>
        <dbReference type="Pfam" id="PF03551"/>
    </source>
</evidence>
<feature type="domain" description="Transcription regulator PadR N-terminal" evidence="1">
    <location>
        <begin position="8"/>
        <end position="82"/>
    </location>
</feature>
<dbReference type="InterPro" id="IPR036388">
    <property type="entry name" value="WH-like_DNA-bd_sf"/>
</dbReference>
<proteinExistence type="predicted"/>
<dbReference type="InterPro" id="IPR052509">
    <property type="entry name" value="Metal_resp_DNA-bind_regulator"/>
</dbReference>
<dbReference type="Pfam" id="PF03551">
    <property type="entry name" value="PadR"/>
    <property type="match status" value="1"/>
</dbReference>
<dbReference type="InterPro" id="IPR005149">
    <property type="entry name" value="Tscrpt_reg_PadR_N"/>
</dbReference>
<accession>A0A7R7IBC6</accession>
<dbReference type="SUPFAM" id="SSF46785">
    <property type="entry name" value="Winged helix' DNA-binding domain"/>
    <property type="match status" value="1"/>
</dbReference>
<dbReference type="KEGG" id="ahb:bsdtb5_07730"/>
<evidence type="ECO:0000313" key="3">
    <source>
        <dbReference type="Proteomes" id="UP000595897"/>
    </source>
</evidence>
<dbReference type="PANTHER" id="PTHR33169">
    <property type="entry name" value="PADR-FAMILY TRANSCRIPTIONAL REGULATOR"/>
    <property type="match status" value="1"/>
</dbReference>
<dbReference type="Proteomes" id="UP000595897">
    <property type="component" value="Chromosome"/>
</dbReference>
<sequence>MSNVDLILLGLVYEQSRSAYEMQKHIDYRNLSSWVKISTPSIYKNVKKLEEKGYLIGESVRDSKMPERTIYAITEGGKDYFHQLMRKAACSNVNILFEFNAVVANLNKLEKNEAIQLIHDIKTQICVSYEQMQQMQKQRESIPLVGRTIIEQQLKVLESLKNWVNSFEKEFTLVGSAKTGEIDDSSIE</sequence>
<dbReference type="Gene3D" id="1.10.10.10">
    <property type="entry name" value="Winged helix-like DNA-binding domain superfamily/Winged helix DNA-binding domain"/>
    <property type="match status" value="1"/>
</dbReference>
<name>A0A7R7IBC6_9FIRM</name>
<dbReference type="PANTHER" id="PTHR33169:SF14">
    <property type="entry name" value="TRANSCRIPTIONAL REGULATOR RV3488"/>
    <property type="match status" value="1"/>
</dbReference>
<organism evidence="2 3">
    <name type="scientific">Anaeromicropila herbilytica</name>
    <dbReference type="NCBI Taxonomy" id="2785025"/>
    <lineage>
        <taxon>Bacteria</taxon>
        <taxon>Bacillati</taxon>
        <taxon>Bacillota</taxon>
        <taxon>Clostridia</taxon>
        <taxon>Lachnospirales</taxon>
        <taxon>Lachnospiraceae</taxon>
        <taxon>Anaeromicropila</taxon>
    </lineage>
</organism>
<gene>
    <name evidence="2" type="ORF">bsdtb5_07730</name>
</gene>
<keyword evidence="3" id="KW-1185">Reference proteome</keyword>